<protein>
    <recommendedName>
        <fullName evidence="1">MADF domain-containing protein</fullName>
    </recommendedName>
</protein>
<dbReference type="EMBL" id="JARKHS020033614">
    <property type="protein sequence ID" value="KAK8758894.1"/>
    <property type="molecule type" value="Genomic_DNA"/>
</dbReference>
<evidence type="ECO:0000313" key="2">
    <source>
        <dbReference type="EMBL" id="KAK8758894.1"/>
    </source>
</evidence>
<proteinExistence type="predicted"/>
<dbReference type="PROSITE" id="PS51029">
    <property type="entry name" value="MADF"/>
    <property type="match status" value="1"/>
</dbReference>
<keyword evidence="3" id="KW-1185">Reference proteome</keyword>
<name>A0AAQ4D8V4_AMBAM</name>
<dbReference type="InterPro" id="IPR006578">
    <property type="entry name" value="MADF-dom"/>
</dbReference>
<feature type="domain" description="MADF" evidence="1">
    <location>
        <begin position="15"/>
        <end position="85"/>
    </location>
</feature>
<gene>
    <name evidence="2" type="ORF">V5799_003477</name>
</gene>
<dbReference type="AlphaFoldDB" id="A0AAQ4D8V4"/>
<dbReference type="Pfam" id="PF10545">
    <property type="entry name" value="MADF_DNA_bdg"/>
    <property type="match status" value="1"/>
</dbReference>
<evidence type="ECO:0000313" key="3">
    <source>
        <dbReference type="Proteomes" id="UP001321473"/>
    </source>
</evidence>
<evidence type="ECO:0000259" key="1">
    <source>
        <dbReference type="PROSITE" id="PS51029"/>
    </source>
</evidence>
<accession>A0AAQ4D8V4</accession>
<dbReference type="Proteomes" id="UP001321473">
    <property type="component" value="Unassembled WGS sequence"/>
</dbReference>
<reference evidence="2 3" key="1">
    <citation type="journal article" date="2023" name="Arcadia Sci">
        <title>De novo assembly of a long-read Amblyomma americanum tick genome.</title>
        <authorList>
            <person name="Chou S."/>
            <person name="Poskanzer K.E."/>
            <person name="Rollins M."/>
            <person name="Thuy-Boun P.S."/>
        </authorList>
    </citation>
    <scope>NUCLEOTIDE SEQUENCE [LARGE SCALE GENOMIC DNA]</scope>
    <source>
        <strain evidence="2">F_SG_1</strain>
        <tissue evidence="2">Salivary glands</tissue>
    </source>
</reference>
<comment type="caution">
    <text evidence="2">The sequence shown here is derived from an EMBL/GenBank/DDBJ whole genome shotgun (WGS) entry which is preliminary data.</text>
</comment>
<organism evidence="2 3">
    <name type="scientific">Amblyomma americanum</name>
    <name type="common">Lone star tick</name>
    <dbReference type="NCBI Taxonomy" id="6943"/>
    <lineage>
        <taxon>Eukaryota</taxon>
        <taxon>Metazoa</taxon>
        <taxon>Ecdysozoa</taxon>
        <taxon>Arthropoda</taxon>
        <taxon>Chelicerata</taxon>
        <taxon>Arachnida</taxon>
        <taxon>Acari</taxon>
        <taxon>Parasitiformes</taxon>
        <taxon>Ixodida</taxon>
        <taxon>Ixodoidea</taxon>
        <taxon>Ixodidae</taxon>
        <taxon>Amblyomminae</taxon>
        <taxon>Amblyomma</taxon>
    </lineage>
</organism>
<sequence>MATSSKAARLEYNDKLITAVQKHPILWDSSRIDYKDHRKKAVAWAEVVTELGCDSDETNFVPAVVGNLARRRAQSEHGGAYGSTL</sequence>